<evidence type="ECO:0000313" key="2">
    <source>
        <dbReference type="EMBL" id="CCH68211.1"/>
    </source>
</evidence>
<gene>
    <name evidence="2" type="ORF">RINTHH_20560</name>
</gene>
<feature type="coiled-coil region" evidence="1">
    <location>
        <begin position="21"/>
        <end position="48"/>
    </location>
</feature>
<comment type="caution">
    <text evidence="2">The sequence shown here is derived from an EMBL/GenBank/DDBJ whole genome shotgun (WGS) entry which is preliminary data.</text>
</comment>
<name>M1X6K4_9NOST</name>
<reference evidence="3" key="2">
    <citation type="submission" date="2016-01" db="EMBL/GenBank/DDBJ databases">
        <title>Diatom-associated endosymboitic cyanobacterium lacks core nitrogen metabolism enzymes.</title>
        <authorList>
            <person name="Hilton J.A."/>
            <person name="Foster R.A."/>
            <person name="Tripp H.J."/>
            <person name="Carter B.J."/>
            <person name="Zehr J.P."/>
            <person name="Villareal T.A."/>
        </authorList>
    </citation>
    <scope>NUCLEOTIDE SEQUENCE [LARGE SCALE GENOMIC DNA]</scope>
    <source>
        <strain evidence="3">HH01</strain>
    </source>
</reference>
<protein>
    <submittedName>
        <fullName evidence="2">Uncharacterized protein</fullName>
    </submittedName>
</protein>
<dbReference type="RefSeq" id="WP_008235682.1">
    <property type="nucleotide sequence ID" value="NZ_CAIY01000082.1"/>
</dbReference>
<proteinExistence type="predicted"/>
<keyword evidence="1" id="KW-0175">Coiled coil</keyword>
<sequence length="164" mass="19436">MREERENINLKAESIITQDLTQQWLTEIQTMKQKLAELEQEKNKAWKSAEKWRYLYNKESEQRRNDSLLSQKAINSLKLQIQKMQAINEELVNHTTNDESIHLEIAHLNSVEELHDKLMIILKERDKLLQALNLERRNHTQTRYNLTTTLGDAIDGLMKNKISK</sequence>
<dbReference type="EMBL" id="CAIY01000082">
    <property type="protein sequence ID" value="CCH68211.1"/>
    <property type="molecule type" value="Genomic_DNA"/>
</dbReference>
<evidence type="ECO:0000313" key="3">
    <source>
        <dbReference type="Proteomes" id="UP000053051"/>
    </source>
</evidence>
<reference evidence="2 3" key="1">
    <citation type="submission" date="2012-05" db="EMBL/GenBank/DDBJ databases">
        <authorList>
            <person name="Hilton J."/>
        </authorList>
    </citation>
    <scope>NUCLEOTIDE SEQUENCE [LARGE SCALE GENOMIC DNA]</scope>
    <source>
        <strain evidence="2 3">HH01</strain>
    </source>
</reference>
<evidence type="ECO:0000256" key="1">
    <source>
        <dbReference type="SAM" id="Coils"/>
    </source>
</evidence>
<organism evidence="2 3">
    <name type="scientific">Richelia intracellularis HH01</name>
    <dbReference type="NCBI Taxonomy" id="1165094"/>
    <lineage>
        <taxon>Bacteria</taxon>
        <taxon>Bacillati</taxon>
        <taxon>Cyanobacteriota</taxon>
        <taxon>Cyanophyceae</taxon>
        <taxon>Nostocales</taxon>
        <taxon>Nostocaceae</taxon>
        <taxon>Richelia</taxon>
    </lineage>
</organism>
<keyword evidence="3" id="KW-1185">Reference proteome</keyword>
<dbReference type="Proteomes" id="UP000053051">
    <property type="component" value="Unassembled WGS sequence"/>
</dbReference>
<accession>M1X6K4</accession>
<dbReference type="AlphaFoldDB" id="M1X6K4"/>
<dbReference type="STRING" id="1165094.RINTHH_20560"/>